<dbReference type="AlphaFoldDB" id="A0A0C9WSC9"/>
<dbReference type="Proteomes" id="UP000054477">
    <property type="component" value="Unassembled WGS sequence"/>
</dbReference>
<keyword evidence="3" id="KW-1185">Reference proteome</keyword>
<evidence type="ECO:0000313" key="2">
    <source>
        <dbReference type="EMBL" id="KIK01725.1"/>
    </source>
</evidence>
<proteinExistence type="predicted"/>
<dbReference type="HOGENOM" id="CLU_2705220_0_0_1"/>
<reference evidence="3" key="2">
    <citation type="submission" date="2015-01" db="EMBL/GenBank/DDBJ databases">
        <title>Evolutionary Origins and Diversification of the Mycorrhizal Mutualists.</title>
        <authorList>
            <consortium name="DOE Joint Genome Institute"/>
            <consortium name="Mycorrhizal Genomics Consortium"/>
            <person name="Kohler A."/>
            <person name="Kuo A."/>
            <person name="Nagy L.G."/>
            <person name="Floudas D."/>
            <person name="Copeland A."/>
            <person name="Barry K.W."/>
            <person name="Cichocki N."/>
            <person name="Veneault-Fourrey C."/>
            <person name="LaButti K."/>
            <person name="Lindquist E.A."/>
            <person name="Lipzen A."/>
            <person name="Lundell T."/>
            <person name="Morin E."/>
            <person name="Murat C."/>
            <person name="Riley R."/>
            <person name="Ohm R."/>
            <person name="Sun H."/>
            <person name="Tunlid A."/>
            <person name="Henrissat B."/>
            <person name="Grigoriev I.V."/>
            <person name="Hibbett D.S."/>
            <person name="Martin F."/>
        </authorList>
    </citation>
    <scope>NUCLEOTIDE SEQUENCE [LARGE SCALE GENOMIC DNA]</scope>
    <source>
        <strain evidence="3">LaAM-08-1</strain>
    </source>
</reference>
<evidence type="ECO:0000256" key="1">
    <source>
        <dbReference type="SAM" id="MobiDB-lite"/>
    </source>
</evidence>
<feature type="compositionally biased region" description="Basic and acidic residues" evidence="1">
    <location>
        <begin position="23"/>
        <end position="51"/>
    </location>
</feature>
<protein>
    <submittedName>
        <fullName evidence="2">Uncharacterized protein</fullName>
    </submittedName>
</protein>
<dbReference type="EMBL" id="KN838602">
    <property type="protein sequence ID" value="KIK01725.1"/>
    <property type="molecule type" value="Genomic_DNA"/>
</dbReference>
<gene>
    <name evidence="2" type="ORF">K443DRAFT_678142</name>
</gene>
<reference evidence="2 3" key="1">
    <citation type="submission" date="2014-04" db="EMBL/GenBank/DDBJ databases">
        <authorList>
            <consortium name="DOE Joint Genome Institute"/>
            <person name="Kuo A."/>
            <person name="Kohler A."/>
            <person name="Nagy L.G."/>
            <person name="Floudas D."/>
            <person name="Copeland A."/>
            <person name="Barry K.W."/>
            <person name="Cichocki N."/>
            <person name="Veneault-Fourrey C."/>
            <person name="LaButti K."/>
            <person name="Lindquist E.A."/>
            <person name="Lipzen A."/>
            <person name="Lundell T."/>
            <person name="Morin E."/>
            <person name="Murat C."/>
            <person name="Sun H."/>
            <person name="Tunlid A."/>
            <person name="Henrissat B."/>
            <person name="Grigoriev I.V."/>
            <person name="Hibbett D.S."/>
            <person name="Martin F."/>
            <person name="Nordberg H.P."/>
            <person name="Cantor M.N."/>
            <person name="Hua S.X."/>
        </authorList>
    </citation>
    <scope>NUCLEOTIDE SEQUENCE [LARGE SCALE GENOMIC DNA]</scope>
    <source>
        <strain evidence="2 3">LaAM-08-1</strain>
    </source>
</reference>
<sequence>MTSLFSSGMIALRAPGQAPQLSDRLEAFRPNEVMKETHAPKLRRKNGEDGSKKARIRTVYLHLYSGLTVSTKF</sequence>
<organism evidence="2 3">
    <name type="scientific">Laccaria amethystina LaAM-08-1</name>
    <dbReference type="NCBI Taxonomy" id="1095629"/>
    <lineage>
        <taxon>Eukaryota</taxon>
        <taxon>Fungi</taxon>
        <taxon>Dikarya</taxon>
        <taxon>Basidiomycota</taxon>
        <taxon>Agaricomycotina</taxon>
        <taxon>Agaricomycetes</taxon>
        <taxon>Agaricomycetidae</taxon>
        <taxon>Agaricales</taxon>
        <taxon>Agaricineae</taxon>
        <taxon>Hydnangiaceae</taxon>
        <taxon>Laccaria</taxon>
    </lineage>
</organism>
<evidence type="ECO:0000313" key="3">
    <source>
        <dbReference type="Proteomes" id="UP000054477"/>
    </source>
</evidence>
<accession>A0A0C9WSC9</accession>
<feature type="region of interest" description="Disordered" evidence="1">
    <location>
        <begin position="21"/>
        <end position="51"/>
    </location>
</feature>
<name>A0A0C9WSC9_9AGAR</name>